<dbReference type="Pfam" id="PF12855">
    <property type="entry name" value="Ecl1"/>
    <property type="match status" value="1"/>
</dbReference>
<feature type="region of interest" description="Disordered" evidence="1">
    <location>
        <begin position="405"/>
        <end position="438"/>
    </location>
</feature>
<sequence>MASPLSVGDCIAIIGVIVKCVDAVCGSSDDAKALEGLKGDLAHMRESLEELLSPSSAWCSASHATLGRLNSTIDRCRDALRELATLTEKYGPRKSRFATFYSQITWAISGKTKVAPIQCRIQNLTAALLLIQGDIIRQTIDDLGASGERGNRRLARQLHQSKEEVKYHIYAAIDEPWDQKPIRFQDAMGRRFPVPLEICRRFSDFLEFLAFSFKGHDLLPFVAHKNIWLFTPSENGSRWWYLIHEGDWAAAARPGVKLGMSIFREHVWQPPNMYSSISLSRPIPPWSTLPENLEFRWWSQPPLSGPISMEEPRRDPTIDPISDKSGPDQGRDPLCEGPAVGMESETIGRPTSKVGLDPRVHQAFLRCLRVEDLNPYQFCLACDKQIVGAAYCSKSCKLSNWSITGKHHDQNPRLSRTLDTRNENDDNPRAESEGDFDRNFDVDSDLGLGWDSDFECEFDWREFCDGSDTGDWPRG</sequence>
<feature type="compositionally biased region" description="Basic and acidic residues" evidence="1">
    <location>
        <begin position="310"/>
        <end position="334"/>
    </location>
</feature>
<keyword evidence="4" id="KW-1185">Reference proteome</keyword>
<dbReference type="RefSeq" id="XP_062718557.1">
    <property type="nucleotide sequence ID" value="XM_062863972.1"/>
</dbReference>
<dbReference type="GeneID" id="87882801"/>
<dbReference type="AlphaFoldDB" id="A0AAJ0LYV3"/>
<feature type="region of interest" description="Disordered" evidence="1">
    <location>
        <begin position="306"/>
        <end position="353"/>
    </location>
</feature>
<evidence type="ECO:0000313" key="4">
    <source>
        <dbReference type="Proteomes" id="UP001273166"/>
    </source>
</evidence>
<dbReference type="InterPro" id="IPR054464">
    <property type="entry name" value="ULD_fung"/>
</dbReference>
<comment type="caution">
    <text evidence="3">The sequence shown here is derived from an EMBL/GenBank/DDBJ whole genome shotgun (WGS) entry which is preliminary data.</text>
</comment>
<reference evidence="3" key="1">
    <citation type="journal article" date="2023" name="Mol. Phylogenet. Evol.">
        <title>Genome-scale phylogeny and comparative genomics of the fungal order Sordariales.</title>
        <authorList>
            <person name="Hensen N."/>
            <person name="Bonometti L."/>
            <person name="Westerberg I."/>
            <person name="Brannstrom I.O."/>
            <person name="Guillou S."/>
            <person name="Cros-Aarteil S."/>
            <person name="Calhoun S."/>
            <person name="Haridas S."/>
            <person name="Kuo A."/>
            <person name="Mondo S."/>
            <person name="Pangilinan J."/>
            <person name="Riley R."/>
            <person name="LaButti K."/>
            <person name="Andreopoulos B."/>
            <person name="Lipzen A."/>
            <person name="Chen C."/>
            <person name="Yan M."/>
            <person name="Daum C."/>
            <person name="Ng V."/>
            <person name="Clum A."/>
            <person name="Steindorff A."/>
            <person name="Ohm R.A."/>
            <person name="Martin F."/>
            <person name="Silar P."/>
            <person name="Natvig D.O."/>
            <person name="Lalanne C."/>
            <person name="Gautier V."/>
            <person name="Ament-Velasquez S.L."/>
            <person name="Kruys A."/>
            <person name="Hutchinson M.I."/>
            <person name="Powell A.J."/>
            <person name="Barry K."/>
            <person name="Miller A.N."/>
            <person name="Grigoriev I.V."/>
            <person name="Debuchy R."/>
            <person name="Gladieux P."/>
            <person name="Hiltunen Thoren M."/>
            <person name="Johannesson H."/>
        </authorList>
    </citation>
    <scope>NUCLEOTIDE SEQUENCE</scope>
    <source>
        <strain evidence="3">CBS 333.67</strain>
    </source>
</reference>
<reference evidence="3" key="2">
    <citation type="submission" date="2023-06" db="EMBL/GenBank/DDBJ databases">
        <authorList>
            <consortium name="Lawrence Berkeley National Laboratory"/>
            <person name="Mondo S.J."/>
            <person name="Hensen N."/>
            <person name="Bonometti L."/>
            <person name="Westerberg I."/>
            <person name="Brannstrom I.O."/>
            <person name="Guillou S."/>
            <person name="Cros-Aarteil S."/>
            <person name="Calhoun S."/>
            <person name="Haridas S."/>
            <person name="Kuo A."/>
            <person name="Pangilinan J."/>
            <person name="Riley R."/>
            <person name="Labutti K."/>
            <person name="Andreopoulos B."/>
            <person name="Lipzen A."/>
            <person name="Chen C."/>
            <person name="Yanf M."/>
            <person name="Daum C."/>
            <person name="Ng V."/>
            <person name="Clum A."/>
            <person name="Steindorff A."/>
            <person name="Ohm R."/>
            <person name="Martin F."/>
            <person name="Silar P."/>
            <person name="Natvig D."/>
            <person name="Lalanne C."/>
            <person name="Gautier V."/>
            <person name="Ament-Velasquez S.L."/>
            <person name="Kruys A."/>
            <person name="Hutchinson M.I."/>
            <person name="Powell A.J."/>
            <person name="Barry K."/>
            <person name="Miller A.N."/>
            <person name="Grigoriev I.V."/>
            <person name="Debuchy R."/>
            <person name="Gladieux P."/>
            <person name="Thoren M.H."/>
            <person name="Johannesson H."/>
        </authorList>
    </citation>
    <scope>NUCLEOTIDE SEQUENCE</scope>
    <source>
        <strain evidence="3">CBS 333.67</strain>
    </source>
</reference>
<evidence type="ECO:0000256" key="1">
    <source>
        <dbReference type="SAM" id="MobiDB-lite"/>
    </source>
</evidence>
<dbReference type="Proteomes" id="UP001273166">
    <property type="component" value="Unassembled WGS sequence"/>
</dbReference>
<proteinExistence type="predicted"/>
<organism evidence="3 4">
    <name type="scientific">Chaetomium strumarium</name>
    <dbReference type="NCBI Taxonomy" id="1170767"/>
    <lineage>
        <taxon>Eukaryota</taxon>
        <taxon>Fungi</taxon>
        <taxon>Dikarya</taxon>
        <taxon>Ascomycota</taxon>
        <taxon>Pezizomycotina</taxon>
        <taxon>Sordariomycetes</taxon>
        <taxon>Sordariomycetidae</taxon>
        <taxon>Sordariales</taxon>
        <taxon>Chaetomiaceae</taxon>
        <taxon>Chaetomium</taxon>
    </lineage>
</organism>
<name>A0AAJ0LYV3_9PEZI</name>
<dbReference type="InterPro" id="IPR024368">
    <property type="entry name" value="Ecl1/2/3"/>
</dbReference>
<feature type="domain" description="Ubiquitin-like" evidence="2">
    <location>
        <begin position="178"/>
        <end position="263"/>
    </location>
</feature>
<feature type="compositionally biased region" description="Basic and acidic residues" evidence="1">
    <location>
        <begin position="406"/>
        <end position="438"/>
    </location>
</feature>
<gene>
    <name evidence="3" type="ORF">B0T15DRAFT_314824</name>
</gene>
<dbReference type="EMBL" id="JAUDZG010000007">
    <property type="protein sequence ID" value="KAK3302777.1"/>
    <property type="molecule type" value="Genomic_DNA"/>
</dbReference>
<evidence type="ECO:0000259" key="2">
    <source>
        <dbReference type="Pfam" id="PF22893"/>
    </source>
</evidence>
<protein>
    <recommendedName>
        <fullName evidence="2">Ubiquitin-like domain-containing protein</fullName>
    </recommendedName>
</protein>
<evidence type="ECO:0000313" key="3">
    <source>
        <dbReference type="EMBL" id="KAK3302777.1"/>
    </source>
</evidence>
<dbReference type="Pfam" id="PF22893">
    <property type="entry name" value="ULD_2"/>
    <property type="match status" value="1"/>
</dbReference>
<accession>A0AAJ0LYV3</accession>